<evidence type="ECO:0000259" key="8">
    <source>
        <dbReference type="Pfam" id="PF02308"/>
    </source>
</evidence>
<dbReference type="Pfam" id="PF02308">
    <property type="entry name" value="MgtC"/>
    <property type="match status" value="1"/>
</dbReference>
<feature type="transmembrane region" description="Helical" evidence="7">
    <location>
        <begin position="89"/>
        <end position="106"/>
    </location>
</feature>
<protein>
    <submittedName>
        <fullName evidence="9">Putative Mg(2+) transport ATPase</fullName>
    </submittedName>
</protein>
<evidence type="ECO:0000256" key="3">
    <source>
        <dbReference type="ARBA" id="ARBA00022475"/>
    </source>
</evidence>
<keyword evidence="6 7" id="KW-0472">Membrane</keyword>
<feature type="transmembrane region" description="Helical" evidence="7">
    <location>
        <begin position="113"/>
        <end position="130"/>
    </location>
</feature>
<keyword evidence="5 7" id="KW-1133">Transmembrane helix</keyword>
<feature type="domain" description="MgtC/SapB/SrpB/YhiD N-terminal" evidence="8">
    <location>
        <begin position="29"/>
        <end position="153"/>
    </location>
</feature>
<reference evidence="9 10" key="1">
    <citation type="submission" date="2019-02" db="EMBL/GenBank/DDBJ databases">
        <title>Deep-cultivation of Planctomycetes and their phenomic and genomic characterization uncovers novel biology.</title>
        <authorList>
            <person name="Wiegand S."/>
            <person name="Jogler M."/>
            <person name="Boedeker C."/>
            <person name="Pinto D."/>
            <person name="Vollmers J."/>
            <person name="Rivas-Marin E."/>
            <person name="Kohn T."/>
            <person name="Peeters S.H."/>
            <person name="Heuer A."/>
            <person name="Rast P."/>
            <person name="Oberbeckmann S."/>
            <person name="Bunk B."/>
            <person name="Jeske O."/>
            <person name="Meyerdierks A."/>
            <person name="Storesund J.E."/>
            <person name="Kallscheuer N."/>
            <person name="Luecker S."/>
            <person name="Lage O.M."/>
            <person name="Pohl T."/>
            <person name="Merkel B.J."/>
            <person name="Hornburger P."/>
            <person name="Mueller R.-W."/>
            <person name="Bruemmer F."/>
            <person name="Labrenz M."/>
            <person name="Spormann A.M."/>
            <person name="Op Den Camp H."/>
            <person name="Overmann J."/>
            <person name="Amann R."/>
            <person name="Jetten M.S.M."/>
            <person name="Mascher T."/>
            <person name="Medema M.H."/>
            <person name="Devos D.P."/>
            <person name="Kaster A.-K."/>
            <person name="Ovreas L."/>
            <person name="Rohde M."/>
            <person name="Galperin M.Y."/>
            <person name="Jogler C."/>
        </authorList>
    </citation>
    <scope>NUCLEOTIDE SEQUENCE [LARGE SCALE GENOMIC DNA]</scope>
    <source>
        <strain evidence="9 10">Pan54</strain>
    </source>
</reference>
<comment type="caution">
    <text evidence="9">The sequence shown here is derived from an EMBL/GenBank/DDBJ whole genome shotgun (WGS) entry which is preliminary data.</text>
</comment>
<comment type="subcellular location">
    <subcellularLocation>
        <location evidence="1">Cell membrane</location>
        <topology evidence="1">Multi-pass membrane protein</topology>
    </subcellularLocation>
</comment>
<dbReference type="InterPro" id="IPR003416">
    <property type="entry name" value="MgtC/SapB/SrpB/YhiD_fam"/>
</dbReference>
<dbReference type="PANTHER" id="PTHR33778:SF1">
    <property type="entry name" value="MAGNESIUM TRANSPORTER YHID-RELATED"/>
    <property type="match status" value="1"/>
</dbReference>
<evidence type="ECO:0000313" key="9">
    <source>
        <dbReference type="EMBL" id="TWT61390.1"/>
    </source>
</evidence>
<keyword evidence="10" id="KW-1185">Reference proteome</keyword>
<dbReference type="PANTHER" id="PTHR33778">
    <property type="entry name" value="PROTEIN MGTC"/>
    <property type="match status" value="1"/>
</dbReference>
<dbReference type="GO" id="GO:0005886">
    <property type="term" value="C:plasma membrane"/>
    <property type="evidence" value="ECO:0007669"/>
    <property type="project" value="UniProtKB-SubCell"/>
</dbReference>
<evidence type="ECO:0000256" key="5">
    <source>
        <dbReference type="ARBA" id="ARBA00022989"/>
    </source>
</evidence>
<organism evidence="9 10">
    <name type="scientific">Rubinisphaera italica</name>
    <dbReference type="NCBI Taxonomy" id="2527969"/>
    <lineage>
        <taxon>Bacteria</taxon>
        <taxon>Pseudomonadati</taxon>
        <taxon>Planctomycetota</taxon>
        <taxon>Planctomycetia</taxon>
        <taxon>Planctomycetales</taxon>
        <taxon>Planctomycetaceae</taxon>
        <taxon>Rubinisphaera</taxon>
    </lineage>
</organism>
<accession>A0A5C5XEF5</accession>
<keyword evidence="4 7" id="KW-0812">Transmembrane</keyword>
<name>A0A5C5XEF5_9PLAN</name>
<keyword evidence="3" id="KW-1003">Cell membrane</keyword>
<proteinExistence type="inferred from homology"/>
<comment type="similarity">
    <text evidence="2">Belongs to the MgtC/SapB family.</text>
</comment>
<dbReference type="AlphaFoldDB" id="A0A5C5XEF5"/>
<evidence type="ECO:0000256" key="7">
    <source>
        <dbReference type="SAM" id="Phobius"/>
    </source>
</evidence>
<evidence type="ECO:0000313" key="10">
    <source>
        <dbReference type="Proteomes" id="UP000316095"/>
    </source>
</evidence>
<dbReference type="Proteomes" id="UP000316095">
    <property type="component" value="Unassembled WGS sequence"/>
</dbReference>
<dbReference type="InterPro" id="IPR049177">
    <property type="entry name" value="MgtC_SapB_SrpB_YhiD_N"/>
</dbReference>
<gene>
    <name evidence="9" type="ORF">Pan54_21260</name>
</gene>
<evidence type="ECO:0000256" key="6">
    <source>
        <dbReference type="ARBA" id="ARBA00023136"/>
    </source>
</evidence>
<dbReference type="EMBL" id="SJPG01000001">
    <property type="protein sequence ID" value="TWT61390.1"/>
    <property type="molecule type" value="Genomic_DNA"/>
</dbReference>
<evidence type="ECO:0000256" key="2">
    <source>
        <dbReference type="ARBA" id="ARBA00009298"/>
    </source>
</evidence>
<evidence type="ECO:0000256" key="1">
    <source>
        <dbReference type="ARBA" id="ARBA00004651"/>
    </source>
</evidence>
<sequence length="165" mass="17974">MLDVMVKLFMKEKHRDMEFKHEFEICMRLLAAVIAGGVVGWERGTHEKSAGLRTHMLVALGSAAFTLISIHTPQTFEGFDWFKIDPTRVIQGIIGGVGFLGAGAIFRRKSSVHGLTTASGIWVIAAVGIACGFGYYAIALPVVVLTVIVNGVLVFIDPKKKEDQD</sequence>
<evidence type="ECO:0000256" key="4">
    <source>
        <dbReference type="ARBA" id="ARBA00022692"/>
    </source>
</evidence>
<dbReference type="PRINTS" id="PR01837">
    <property type="entry name" value="MGTCSAPBPROT"/>
</dbReference>
<dbReference type="OrthoDB" id="9811198at2"/>
<feature type="transmembrane region" description="Helical" evidence="7">
    <location>
        <begin position="136"/>
        <end position="156"/>
    </location>
</feature>